<dbReference type="InterPro" id="IPR006507">
    <property type="entry name" value="UPF0283"/>
</dbReference>
<evidence type="ECO:0000256" key="1">
    <source>
        <dbReference type="ARBA" id="ARBA00004429"/>
    </source>
</evidence>
<name>A0A7R6PM21_9GAMM</name>
<evidence type="ECO:0000256" key="7">
    <source>
        <dbReference type="ARBA" id="ARBA00023136"/>
    </source>
</evidence>
<dbReference type="PANTHER" id="PTHR39342:SF1">
    <property type="entry name" value="UPF0283 MEMBRANE PROTEIN YCJF"/>
    <property type="match status" value="1"/>
</dbReference>
<feature type="transmembrane region" description="Helical" evidence="8">
    <location>
        <begin position="60"/>
        <end position="81"/>
    </location>
</feature>
<dbReference type="RefSeq" id="WP_019620401.1">
    <property type="nucleotide sequence ID" value="NZ_AP014545.1"/>
</dbReference>
<accession>A0A7R6PM21</accession>
<evidence type="ECO:0000256" key="2">
    <source>
        <dbReference type="ARBA" id="ARBA00008255"/>
    </source>
</evidence>
<evidence type="ECO:0008006" key="11">
    <source>
        <dbReference type="Google" id="ProtNLM"/>
    </source>
</evidence>
<gene>
    <name evidence="9" type="ORF">AMJAP_2219</name>
</gene>
<dbReference type="AlphaFoldDB" id="A0A7R6PM21"/>
<evidence type="ECO:0000313" key="9">
    <source>
        <dbReference type="EMBL" id="BBB26810.1"/>
    </source>
</evidence>
<keyword evidence="10" id="KW-1185">Reference proteome</keyword>
<evidence type="ECO:0000313" key="10">
    <source>
        <dbReference type="Proteomes" id="UP000595663"/>
    </source>
</evidence>
<evidence type="ECO:0000256" key="3">
    <source>
        <dbReference type="ARBA" id="ARBA00022475"/>
    </source>
</evidence>
<evidence type="ECO:0000256" key="6">
    <source>
        <dbReference type="ARBA" id="ARBA00022989"/>
    </source>
</evidence>
<sequence>MSLKPEQNTDTRTPRTFKIAEADLKGGIPDSIESDKIENPPQTTGQIDWDQYPQPLFSKAIKYTAVGIGGLLGLTIVNDLISMINSASAISSVLGIAVTAVLAALAVLSGVGLFQWFKGTNDIQQIAEFQRHAADLQQQQNSQSVTPFFDSLVSFYADTPQEKLLDEALQLMPDYLDDAEQLRHLEKLFIAPLDARVENIIRKHSVQTGLAVAASPMPSLDAILTLWRTSIMIKEISDTYGVKPNFGNRMRTLYKVGRSTAYSGLSQTGLDMLDLSSFPAINIGAKALQGAGACVATSRIGIQCASLCRPIPADKSKTGYREKLVSSLLLLLGKRLNKERNTEV</sequence>
<protein>
    <recommendedName>
        <fullName evidence="11">DUF697 domain-containing protein</fullName>
    </recommendedName>
</protein>
<comment type="subcellular location">
    <subcellularLocation>
        <location evidence="1">Cell inner membrane</location>
        <topology evidence="1">Multi-pass membrane protein</topology>
    </subcellularLocation>
</comment>
<evidence type="ECO:0000256" key="4">
    <source>
        <dbReference type="ARBA" id="ARBA00022519"/>
    </source>
</evidence>
<dbReference type="InterPro" id="IPR021147">
    <property type="entry name" value="DUF697"/>
</dbReference>
<dbReference type="OrthoDB" id="958025at2"/>
<dbReference type="EMBL" id="AP014545">
    <property type="protein sequence ID" value="BBB26810.1"/>
    <property type="molecule type" value="Genomic_DNA"/>
</dbReference>
<keyword evidence="6 8" id="KW-1133">Transmembrane helix</keyword>
<dbReference type="KEGG" id="ajp:AMJAP_2219"/>
<comment type="similarity">
    <text evidence="2">Belongs to the UPF0283 family.</text>
</comment>
<keyword evidence="5 8" id="KW-0812">Transmembrane</keyword>
<keyword evidence="7 8" id="KW-0472">Membrane</keyword>
<feature type="transmembrane region" description="Helical" evidence="8">
    <location>
        <begin position="93"/>
        <end position="117"/>
    </location>
</feature>
<dbReference type="GO" id="GO:0005886">
    <property type="term" value="C:plasma membrane"/>
    <property type="evidence" value="ECO:0007669"/>
    <property type="project" value="UniProtKB-SubCell"/>
</dbReference>
<dbReference type="Proteomes" id="UP000595663">
    <property type="component" value="Chromosome"/>
</dbReference>
<dbReference type="Pfam" id="PF05128">
    <property type="entry name" value="DUF697"/>
    <property type="match status" value="1"/>
</dbReference>
<keyword evidence="4" id="KW-0997">Cell inner membrane</keyword>
<dbReference type="PANTHER" id="PTHR39342">
    <property type="entry name" value="UPF0283 MEMBRANE PROTEIN YCJF"/>
    <property type="match status" value="1"/>
</dbReference>
<proteinExistence type="inferred from homology"/>
<organism evidence="9 10">
    <name type="scientific">Amphritea japonica ATCC BAA-1530</name>
    <dbReference type="NCBI Taxonomy" id="1278309"/>
    <lineage>
        <taxon>Bacteria</taxon>
        <taxon>Pseudomonadati</taxon>
        <taxon>Pseudomonadota</taxon>
        <taxon>Gammaproteobacteria</taxon>
        <taxon>Oceanospirillales</taxon>
        <taxon>Oceanospirillaceae</taxon>
        <taxon>Amphritea</taxon>
    </lineage>
</organism>
<evidence type="ECO:0000256" key="8">
    <source>
        <dbReference type="SAM" id="Phobius"/>
    </source>
</evidence>
<reference evidence="9 10" key="1">
    <citation type="journal article" date="2008" name="Int. J. Syst. Evol. Microbiol.">
        <title>Amphritea japonica sp. nov. and Amphritea balenae sp. nov., isolated from the sediment adjacent to sperm whale carcasses off Kagoshima, Japan.</title>
        <authorList>
            <person name="Miyazaki M."/>
            <person name="Nogi Y."/>
            <person name="Fujiwara Y."/>
            <person name="Kawato M."/>
            <person name="Nagahama T."/>
            <person name="Kubokawa K."/>
            <person name="Horikoshi K."/>
        </authorList>
    </citation>
    <scope>NUCLEOTIDE SEQUENCE [LARGE SCALE GENOMIC DNA]</scope>
    <source>
        <strain evidence="9 10">ATCC BAA-1530</strain>
    </source>
</reference>
<keyword evidence="3" id="KW-1003">Cell membrane</keyword>
<evidence type="ECO:0000256" key="5">
    <source>
        <dbReference type="ARBA" id="ARBA00022692"/>
    </source>
</evidence>